<dbReference type="Proteomes" id="UP000603708">
    <property type="component" value="Unassembled WGS sequence"/>
</dbReference>
<sequence>MAPSGQDAAGGTGPGMERDCVAGFLAAWWQFLNIDRVSTRNHSDAAQLNRCQCLRASVIQKSTKGNRKRLRALLPFPRPAAFTYHVALTTAGQAVSVPDLDGQPDRPAPHCEQEDN</sequence>
<keyword evidence="3" id="KW-1185">Reference proteome</keyword>
<reference evidence="2" key="2">
    <citation type="submission" date="2020-09" db="EMBL/GenBank/DDBJ databases">
        <authorList>
            <person name="Sun Q."/>
            <person name="Ohkuma M."/>
        </authorList>
    </citation>
    <scope>NUCLEOTIDE SEQUENCE</scope>
    <source>
        <strain evidence="2">JCM 5069</strain>
    </source>
</reference>
<gene>
    <name evidence="2" type="ORF">GCM10018793_01630</name>
</gene>
<feature type="compositionally biased region" description="Basic and acidic residues" evidence="1">
    <location>
        <begin position="103"/>
        <end position="116"/>
    </location>
</feature>
<organism evidence="2 3">
    <name type="scientific">Streptomyces sulfonofaciens</name>
    <dbReference type="NCBI Taxonomy" id="68272"/>
    <lineage>
        <taxon>Bacteria</taxon>
        <taxon>Bacillati</taxon>
        <taxon>Actinomycetota</taxon>
        <taxon>Actinomycetes</taxon>
        <taxon>Kitasatosporales</taxon>
        <taxon>Streptomycetaceae</taxon>
        <taxon>Streptomyces</taxon>
    </lineage>
</organism>
<feature type="region of interest" description="Disordered" evidence="1">
    <location>
        <begin position="96"/>
        <end position="116"/>
    </location>
</feature>
<reference evidence="2" key="1">
    <citation type="journal article" date="2014" name="Int. J. Syst. Evol. Microbiol.">
        <title>Complete genome sequence of Corynebacterium casei LMG S-19264T (=DSM 44701T), isolated from a smear-ripened cheese.</title>
        <authorList>
            <consortium name="US DOE Joint Genome Institute (JGI-PGF)"/>
            <person name="Walter F."/>
            <person name="Albersmeier A."/>
            <person name="Kalinowski J."/>
            <person name="Ruckert C."/>
        </authorList>
    </citation>
    <scope>NUCLEOTIDE SEQUENCE</scope>
    <source>
        <strain evidence="2">JCM 5069</strain>
    </source>
</reference>
<evidence type="ECO:0000313" key="3">
    <source>
        <dbReference type="Proteomes" id="UP000603708"/>
    </source>
</evidence>
<accession>A0A919FNA1</accession>
<name>A0A919FNA1_9ACTN</name>
<comment type="caution">
    <text evidence="2">The sequence shown here is derived from an EMBL/GenBank/DDBJ whole genome shotgun (WGS) entry which is preliminary data.</text>
</comment>
<evidence type="ECO:0000313" key="2">
    <source>
        <dbReference type="EMBL" id="GHH69336.1"/>
    </source>
</evidence>
<evidence type="ECO:0000256" key="1">
    <source>
        <dbReference type="SAM" id="MobiDB-lite"/>
    </source>
</evidence>
<proteinExistence type="predicted"/>
<dbReference type="EMBL" id="BNCD01000001">
    <property type="protein sequence ID" value="GHH69336.1"/>
    <property type="molecule type" value="Genomic_DNA"/>
</dbReference>
<dbReference type="AlphaFoldDB" id="A0A919FNA1"/>
<protein>
    <submittedName>
        <fullName evidence="2">Uncharacterized protein</fullName>
    </submittedName>
</protein>